<evidence type="ECO:0000313" key="6">
    <source>
        <dbReference type="Proteomes" id="UP001549019"/>
    </source>
</evidence>
<evidence type="ECO:0000259" key="4">
    <source>
        <dbReference type="PROSITE" id="PS50975"/>
    </source>
</evidence>
<evidence type="ECO:0000256" key="1">
    <source>
        <dbReference type="ARBA" id="ARBA00022598"/>
    </source>
</evidence>
<evidence type="ECO:0000313" key="5">
    <source>
        <dbReference type="EMBL" id="MET3111946.1"/>
    </source>
</evidence>
<dbReference type="EMBL" id="JBDZDV010000007">
    <property type="protein sequence ID" value="MET3111946.1"/>
    <property type="molecule type" value="Genomic_DNA"/>
</dbReference>
<dbReference type="Pfam" id="PF07478">
    <property type="entry name" value="Dala_Dala_lig_C"/>
    <property type="match status" value="1"/>
</dbReference>
<dbReference type="Gene3D" id="3.30.470.20">
    <property type="entry name" value="ATP-grasp fold, B domain"/>
    <property type="match status" value="1"/>
</dbReference>
<dbReference type="SUPFAM" id="SSF56059">
    <property type="entry name" value="Glutathione synthetase ATP-binding domain-like"/>
    <property type="match status" value="1"/>
</dbReference>
<dbReference type="PANTHER" id="PTHR21621:SF0">
    <property type="entry name" value="BETA-CITRYLGLUTAMATE SYNTHASE B-RELATED"/>
    <property type="match status" value="1"/>
</dbReference>
<reference evidence="5 6" key="1">
    <citation type="submission" date="2024-05" db="EMBL/GenBank/DDBJ databases">
        <title>Genomic Encyclopedia of Type Strains, Phase IV (KMG-IV): sequencing the most valuable type-strain genomes for metagenomic binning, comparative biology and taxonomic classification.</title>
        <authorList>
            <person name="Goeker M."/>
        </authorList>
    </citation>
    <scope>NUCLEOTIDE SEQUENCE [LARGE SCALE GENOMIC DNA]</scope>
    <source>
        <strain evidence="5 6">DSM 25286</strain>
    </source>
</reference>
<evidence type="ECO:0000256" key="3">
    <source>
        <dbReference type="SAM" id="Coils"/>
    </source>
</evidence>
<dbReference type="Proteomes" id="UP001549019">
    <property type="component" value="Unassembled WGS sequence"/>
</dbReference>
<keyword evidence="6" id="KW-1185">Reference proteome</keyword>
<dbReference type="InterPro" id="IPR013815">
    <property type="entry name" value="ATP_grasp_subdomain_1"/>
</dbReference>
<dbReference type="InterPro" id="IPR011095">
    <property type="entry name" value="Dala_Dala_lig_C"/>
</dbReference>
<accession>A0ABV2ECA4</accession>
<feature type="coiled-coil region" evidence="3">
    <location>
        <begin position="396"/>
        <end position="423"/>
    </location>
</feature>
<dbReference type="InterPro" id="IPR011761">
    <property type="entry name" value="ATP-grasp"/>
</dbReference>
<comment type="caution">
    <text evidence="5">The sequence shown here is derived from an EMBL/GenBank/DDBJ whole genome shotgun (WGS) entry which is preliminary data.</text>
</comment>
<feature type="domain" description="ATP-grasp" evidence="4">
    <location>
        <begin position="3"/>
        <end position="256"/>
    </location>
</feature>
<gene>
    <name evidence="5" type="ORF">ABHD89_002371</name>
</gene>
<keyword evidence="3" id="KW-0175">Coiled coil</keyword>
<name>A0ABV2ECA4_9STAP</name>
<dbReference type="RefSeq" id="WP_230821147.1">
    <property type="nucleotide sequence ID" value="NZ_JAJNCU010000002.1"/>
</dbReference>
<dbReference type="PANTHER" id="PTHR21621">
    <property type="entry name" value="RIBOSOMAL PROTEIN S6 MODIFICATION PROTEIN"/>
    <property type="match status" value="1"/>
</dbReference>
<keyword evidence="2" id="KW-0547">Nucleotide-binding</keyword>
<organism evidence="5 6">
    <name type="scientific">Salinicoccus halitifaciens</name>
    <dbReference type="NCBI Taxonomy" id="1073415"/>
    <lineage>
        <taxon>Bacteria</taxon>
        <taxon>Bacillati</taxon>
        <taxon>Bacillota</taxon>
        <taxon>Bacilli</taxon>
        <taxon>Bacillales</taxon>
        <taxon>Staphylococcaceae</taxon>
        <taxon>Salinicoccus</taxon>
    </lineage>
</organism>
<dbReference type="Gene3D" id="3.30.1490.20">
    <property type="entry name" value="ATP-grasp fold, A domain"/>
    <property type="match status" value="1"/>
</dbReference>
<sequence length="442" mass="50386">MTKQYLKAAGVPVPEGKMLSIHNSDYNEAAEYAGHIGYPVIVKPAEASLAIGVRTNIQSKEDLHEALDHVHVELGYKDIIIERHAAGYDTRTYVAGDQVIASFKRVRGNIIGDGESSIMQLIEMKNKYRKMNPHLSGDLIEVEENLIDFINEQGYQLDSILENGKKVDLSGSTFAKDYSETVDITDELTENFKKTAVEAIRCLPGMNLAGVDIIMDQENDRNYVLEVNCRPNIGGHLFPVIGQSRDVPGAIIDYYFPETAEIEKKESAWFTFDFDSITDFLKKGIVKEVTLPPLPKKNVVNKHLIITGDIEKYDHWLFKSAIGHRVGGHMKKITCNKARLIIAGRKQRVEVFMEKLSSKSSIMDIELIDENRWDSHIMYKFEVFDEMKPVALISKEGHIESENRRLKKENEQLKKEMSQLKESNSWKVTRPLRMISRLRKND</sequence>
<dbReference type="PROSITE" id="PS50975">
    <property type="entry name" value="ATP_GRASP"/>
    <property type="match status" value="1"/>
</dbReference>
<keyword evidence="2" id="KW-0067">ATP-binding</keyword>
<proteinExistence type="predicted"/>
<protein>
    <submittedName>
        <fullName evidence="5">D-alanine-D-alanine ligase-like ATP-grasp enzyme</fullName>
    </submittedName>
</protein>
<evidence type="ECO:0000256" key="2">
    <source>
        <dbReference type="PROSITE-ProRule" id="PRU00409"/>
    </source>
</evidence>
<keyword evidence="1" id="KW-0436">Ligase</keyword>